<evidence type="ECO:0000313" key="6">
    <source>
        <dbReference type="EMBL" id="MBT9316013.1"/>
    </source>
</evidence>
<dbReference type="EMBL" id="JADOES010000019">
    <property type="protein sequence ID" value="MBT9316013.1"/>
    <property type="molecule type" value="Genomic_DNA"/>
</dbReference>
<sequence length="323" mass="35543">MTVPLPIPAARHLPEFASDITLDAQHLQKSYGRGKGRFQAVRDVSLRIRTGEVLAFLGPNGAGKTTTIKMIGGLVRPDAGQVSIDGLDPHRQSMALKRVGAVLEGNRNLYWRLTPLENIEYFGGLRQVPRRVARQRGEQLLEQFGLSDKRKTPVQKLSRGMQQKLAIAVALVHQPTLLLLDEPTLGLDVEASETVKTLVREIATGGCAILLTTHQLDVAEDLSDRVAIIRQGEIIAEQSTHELIRQFSGSAYRIDCGESIDAQRVGKIMALGGTVADNQVHYPGDALYELLDILRPLPIKEIRQDRADLTDVFLSLIRDGGDK</sequence>
<dbReference type="InterPro" id="IPR027417">
    <property type="entry name" value="P-loop_NTPase"/>
</dbReference>
<accession>A0A947DFD3</accession>
<evidence type="ECO:0000313" key="7">
    <source>
        <dbReference type="Proteomes" id="UP000717364"/>
    </source>
</evidence>
<dbReference type="SMART" id="SM00382">
    <property type="entry name" value="AAA"/>
    <property type="match status" value="1"/>
</dbReference>
<dbReference type="Pfam" id="PF00005">
    <property type="entry name" value="ABC_tran"/>
    <property type="match status" value="1"/>
</dbReference>
<organism evidence="6 7">
    <name type="scientific">Leptothoe spongobia TAU-MAC 1115</name>
    <dbReference type="NCBI Taxonomy" id="1967444"/>
    <lineage>
        <taxon>Bacteria</taxon>
        <taxon>Bacillati</taxon>
        <taxon>Cyanobacteriota</taxon>
        <taxon>Cyanophyceae</taxon>
        <taxon>Nodosilineales</taxon>
        <taxon>Cymatolegaceae</taxon>
        <taxon>Leptothoe</taxon>
        <taxon>Leptothoe spongobia</taxon>
    </lineage>
</organism>
<feature type="domain" description="ABC transporter" evidence="5">
    <location>
        <begin position="22"/>
        <end position="256"/>
    </location>
</feature>
<dbReference type="PANTHER" id="PTHR42711">
    <property type="entry name" value="ABC TRANSPORTER ATP-BINDING PROTEIN"/>
    <property type="match status" value="1"/>
</dbReference>
<dbReference type="CDD" id="cd03230">
    <property type="entry name" value="ABC_DR_subfamily_A"/>
    <property type="match status" value="1"/>
</dbReference>
<keyword evidence="4 6" id="KW-0067">ATP-binding</keyword>
<dbReference type="PANTHER" id="PTHR42711:SF5">
    <property type="entry name" value="ABC TRANSPORTER ATP-BINDING PROTEIN NATA"/>
    <property type="match status" value="1"/>
</dbReference>
<dbReference type="GO" id="GO:0005524">
    <property type="term" value="F:ATP binding"/>
    <property type="evidence" value="ECO:0007669"/>
    <property type="project" value="UniProtKB-KW"/>
</dbReference>
<dbReference type="AlphaFoldDB" id="A0A947DFD3"/>
<dbReference type="RefSeq" id="WP_215609076.1">
    <property type="nucleotide sequence ID" value="NZ_JADOES010000019.1"/>
</dbReference>
<protein>
    <submittedName>
        <fullName evidence="6">ABC transporter ATP-binding protein</fullName>
    </submittedName>
</protein>
<keyword evidence="3" id="KW-0547">Nucleotide-binding</keyword>
<proteinExistence type="inferred from homology"/>
<dbReference type="InterPro" id="IPR003439">
    <property type="entry name" value="ABC_transporter-like_ATP-bd"/>
</dbReference>
<evidence type="ECO:0000256" key="2">
    <source>
        <dbReference type="ARBA" id="ARBA00022448"/>
    </source>
</evidence>
<dbReference type="PROSITE" id="PS50893">
    <property type="entry name" value="ABC_TRANSPORTER_2"/>
    <property type="match status" value="1"/>
</dbReference>
<dbReference type="InterPro" id="IPR050763">
    <property type="entry name" value="ABC_transporter_ATP-binding"/>
</dbReference>
<dbReference type="Proteomes" id="UP000717364">
    <property type="component" value="Unassembled WGS sequence"/>
</dbReference>
<reference evidence="6" key="1">
    <citation type="submission" date="2020-11" db="EMBL/GenBank/DDBJ databases">
        <authorList>
            <person name="Konstantinou D."/>
            <person name="Gkelis S."/>
            <person name="Popin R."/>
            <person name="Fewer D."/>
            <person name="Sivonen K."/>
        </authorList>
    </citation>
    <scope>NUCLEOTIDE SEQUENCE</scope>
    <source>
        <strain evidence="6">TAU-MAC 1115</strain>
    </source>
</reference>
<dbReference type="InterPro" id="IPR003593">
    <property type="entry name" value="AAA+_ATPase"/>
</dbReference>
<keyword evidence="7" id="KW-1185">Reference proteome</keyword>
<comment type="similarity">
    <text evidence="1">Belongs to the ABC transporter superfamily.</text>
</comment>
<name>A0A947DFD3_9CYAN</name>
<evidence type="ECO:0000259" key="5">
    <source>
        <dbReference type="PROSITE" id="PS50893"/>
    </source>
</evidence>
<reference evidence="6" key="2">
    <citation type="journal article" date="2021" name="Mar. Drugs">
        <title>Genome Reduction and Secondary Metabolism of the Marine Sponge-Associated Cyanobacterium Leptothoe.</title>
        <authorList>
            <person name="Konstantinou D."/>
            <person name="Popin R.V."/>
            <person name="Fewer D.P."/>
            <person name="Sivonen K."/>
            <person name="Gkelis S."/>
        </authorList>
    </citation>
    <scope>NUCLEOTIDE SEQUENCE</scope>
    <source>
        <strain evidence="6">TAU-MAC 1115</strain>
    </source>
</reference>
<dbReference type="Gene3D" id="3.40.50.300">
    <property type="entry name" value="P-loop containing nucleotide triphosphate hydrolases"/>
    <property type="match status" value="1"/>
</dbReference>
<comment type="caution">
    <text evidence="6">The sequence shown here is derived from an EMBL/GenBank/DDBJ whole genome shotgun (WGS) entry which is preliminary data.</text>
</comment>
<keyword evidence="2" id="KW-0813">Transport</keyword>
<dbReference type="GO" id="GO:0016887">
    <property type="term" value="F:ATP hydrolysis activity"/>
    <property type="evidence" value="ECO:0007669"/>
    <property type="project" value="InterPro"/>
</dbReference>
<evidence type="ECO:0000256" key="3">
    <source>
        <dbReference type="ARBA" id="ARBA00022741"/>
    </source>
</evidence>
<gene>
    <name evidence="6" type="ORF">IXB50_11335</name>
</gene>
<evidence type="ECO:0000256" key="1">
    <source>
        <dbReference type="ARBA" id="ARBA00005417"/>
    </source>
</evidence>
<dbReference type="SUPFAM" id="SSF52540">
    <property type="entry name" value="P-loop containing nucleoside triphosphate hydrolases"/>
    <property type="match status" value="1"/>
</dbReference>
<evidence type="ECO:0000256" key="4">
    <source>
        <dbReference type="ARBA" id="ARBA00022840"/>
    </source>
</evidence>